<sequence length="443" mass="50676">MWLQFVQKSYSFREKFPLGCGKCECTVSGYIHCPCTTISIRKEIRDMTPEEMKRYQNAIKVLAMQDTWRNLTSLYREFVPQSRGNVYFLAWHRFFLRYVEMKLQEIDCSVTIPYFDWTLDVGSLETSVVWQANYFGDKIWYDWAAENPNNIQTFPTKYRYTPLLPFSITSDGVLRSDLQLCVSYKDITEGAPCIDGSKTDPTIFNSQKTLSNVVDVNGYDIDGYDAFGYDRMGTSNNVNVQPITSAWEEFNQLGYRATGFDFNGYDVYGFNANGYDRNNCSYFSKGPFYPIFMKNARKEMKSLPKAELDKIKSNCPYMSELPEWWLNLYWLNRNSTGKLLYLSPSSENTYSPFSNNKELWLAPTPEEHGQIFLSDCISVDGNVKADGEAGLVSCSSVQCDTACDHPVPVPGSCCPVCDDEERNNSGLAGSIRLGYSNFSKTYF</sequence>
<name>A0AAV4PWM4_CAEEX</name>
<organism evidence="4 5">
    <name type="scientific">Caerostris extrusa</name>
    <name type="common">Bark spider</name>
    <name type="synonym">Caerostris bankana</name>
    <dbReference type="NCBI Taxonomy" id="172846"/>
    <lineage>
        <taxon>Eukaryota</taxon>
        <taxon>Metazoa</taxon>
        <taxon>Ecdysozoa</taxon>
        <taxon>Arthropoda</taxon>
        <taxon>Chelicerata</taxon>
        <taxon>Arachnida</taxon>
        <taxon>Araneae</taxon>
        <taxon>Araneomorphae</taxon>
        <taxon>Entelegynae</taxon>
        <taxon>Araneoidea</taxon>
        <taxon>Araneidae</taxon>
        <taxon>Caerostris</taxon>
    </lineage>
</organism>
<dbReference type="SUPFAM" id="SSF48056">
    <property type="entry name" value="Di-copper centre-containing domain"/>
    <property type="match status" value="1"/>
</dbReference>
<evidence type="ECO:0000313" key="4">
    <source>
        <dbReference type="EMBL" id="GIY01306.1"/>
    </source>
</evidence>
<keyword evidence="1" id="KW-0479">Metal-binding</keyword>
<evidence type="ECO:0000259" key="3">
    <source>
        <dbReference type="Pfam" id="PF00264"/>
    </source>
</evidence>
<dbReference type="AlphaFoldDB" id="A0AAV4PWM4"/>
<reference evidence="4 5" key="1">
    <citation type="submission" date="2021-06" db="EMBL/GenBank/DDBJ databases">
        <title>Caerostris extrusa draft genome.</title>
        <authorList>
            <person name="Kono N."/>
            <person name="Arakawa K."/>
        </authorList>
    </citation>
    <scope>NUCLEOTIDE SEQUENCE [LARGE SCALE GENOMIC DNA]</scope>
</reference>
<keyword evidence="2" id="KW-0186">Copper</keyword>
<dbReference type="InterPro" id="IPR002227">
    <property type="entry name" value="Tyrosinase_Cu-bd"/>
</dbReference>
<dbReference type="GO" id="GO:0016491">
    <property type="term" value="F:oxidoreductase activity"/>
    <property type="evidence" value="ECO:0007669"/>
    <property type="project" value="InterPro"/>
</dbReference>
<dbReference type="PANTHER" id="PTHR11474:SF126">
    <property type="entry name" value="TYROSINASE-LIKE PROTEIN TYR-1-RELATED"/>
    <property type="match status" value="1"/>
</dbReference>
<evidence type="ECO:0000256" key="1">
    <source>
        <dbReference type="ARBA" id="ARBA00022723"/>
    </source>
</evidence>
<dbReference type="InterPro" id="IPR008922">
    <property type="entry name" value="Di-copper_centre_dom_sf"/>
</dbReference>
<dbReference type="Pfam" id="PF00264">
    <property type="entry name" value="Tyrosinase"/>
    <property type="match status" value="1"/>
</dbReference>
<dbReference type="Proteomes" id="UP001054945">
    <property type="component" value="Unassembled WGS sequence"/>
</dbReference>
<evidence type="ECO:0000256" key="2">
    <source>
        <dbReference type="ARBA" id="ARBA00023008"/>
    </source>
</evidence>
<proteinExistence type="predicted"/>
<gene>
    <name evidence="4" type="primary">kcp</name>
    <name evidence="4" type="ORF">CEXT_250991</name>
</gene>
<keyword evidence="5" id="KW-1185">Reference proteome</keyword>
<protein>
    <recommendedName>
        <fullName evidence="3">Tyrosinase copper-binding domain-containing protein</fullName>
    </recommendedName>
</protein>
<accession>A0AAV4PWM4</accession>
<dbReference type="PANTHER" id="PTHR11474">
    <property type="entry name" value="TYROSINASE FAMILY MEMBER"/>
    <property type="match status" value="1"/>
</dbReference>
<feature type="domain" description="Tyrosinase copper-binding" evidence="3">
    <location>
        <begin position="73"/>
        <end position="138"/>
    </location>
</feature>
<dbReference type="InterPro" id="IPR050316">
    <property type="entry name" value="Tyrosinase/Hemocyanin"/>
</dbReference>
<comment type="caution">
    <text evidence="4">The sequence shown here is derived from an EMBL/GenBank/DDBJ whole genome shotgun (WGS) entry which is preliminary data.</text>
</comment>
<evidence type="ECO:0000313" key="5">
    <source>
        <dbReference type="Proteomes" id="UP001054945"/>
    </source>
</evidence>
<dbReference type="Gene3D" id="1.10.1280.10">
    <property type="entry name" value="Di-copper center containing domain from catechol oxidase"/>
    <property type="match status" value="1"/>
</dbReference>
<dbReference type="EMBL" id="BPLR01005297">
    <property type="protein sequence ID" value="GIY01306.1"/>
    <property type="molecule type" value="Genomic_DNA"/>
</dbReference>
<dbReference type="GO" id="GO:0046872">
    <property type="term" value="F:metal ion binding"/>
    <property type="evidence" value="ECO:0007669"/>
    <property type="project" value="UniProtKB-KW"/>
</dbReference>